<dbReference type="PROSITE" id="PS50294">
    <property type="entry name" value="WD_REPEATS_REGION"/>
    <property type="match status" value="2"/>
</dbReference>
<dbReference type="InterPro" id="IPR049566">
    <property type="entry name" value="WDR59_RTC1-like_RING_Znf"/>
</dbReference>
<dbReference type="PANTHER" id="PTHR46170">
    <property type="entry name" value="GATOR COMPLEX PROTEIN WDR59"/>
    <property type="match status" value="1"/>
</dbReference>
<feature type="compositionally biased region" description="Polar residues" evidence="4">
    <location>
        <begin position="808"/>
        <end position="824"/>
    </location>
</feature>
<dbReference type="InterPro" id="IPR049567">
    <property type="entry name" value="WDR59-like"/>
</dbReference>
<sequence>MNSPKASLSKGDTSSAYGSPTFNLNMSIKVDAPVGSMSISPSSRDVVLASQLGLHIVDLDNPYDPPRFLPHLTAWSVADVQWSPHASHSHWVVSTSNQKAIVWNLALPSRKAIELVLHSHTRAITDINFSAHQPNVLATCSIDSFVHCWDLRTPRRPVMSFCDWFAGATQVKYNRQNEHILASSHDRYLYIWDDRMGMRAVRKISAHSTKIYGVDWNRTRPSGIVTCALDRTVKFWDYDQCPDDTPERIIHTSFPVWRARHTPFGRGLLTMPQRDDTSLYLWDRRAKTDEPATPVHKFSDHTDYVKEFLWRWRGGERDDTGDDREFQLVTWSLDKDIRLWTIDQEITEKIGHDPKKKMRFRVTRRGAEYKTFRDEAAIVKVVGGKKGSAPIPMGMRHLPRLSIGGMDIEKEALKGGWRDSLFPGQNQGIRSGLVSPQSGGSLGKQLSMGSLSGDSLGLTRGNMKQGGFMRAGKRRRKEVNPITWMRGVKIARKIPVNGSESDGIRSSTGRSGLFGIGWEIPETLGDEISLVGSKFPKINFEKVNIAARSCTVSLTGPWGADNKWVFLRADISFPHEYPGDGSSLPSFILEKTNMIPEKTFDEICMQLKRISQAHVGKKRVCLEPCLCYLLGERAEDAAWVGDSDDAGESSSDDGEGIATLGARDGEEEENVGVVNTNNQANVPLPKVCGATWANDGRLICFFPPKEERFGTRSLLSSLAVRDDERSIRYGSSGRPWETFGRLYTASPIGRRATMASEAGEDTTDSTYSTTSSSSSDDDSDSIADGPLRPSLGWRLHRNIERRFRGGSTDRSTQRSTGTGAKTITGNFAKPKNIVSIHHMQTWLPAKKELAQDYQVYGDSAEVCQFNAGVAEKHGNSELADVWRLVEMVLRNEVPLEVYQHPGLSSGTGVYEDRILVVAKRASLVRGRRDSGLGLDMSDDEADDLIESEFWGRVKWGSHPLGGRWLVEELFAYFEKMADVQMLAMLSCAFCETEEPSGSDDGGLRAPFDELSLSTRTSAYARDYFPSIEMALMAHSSNNSISPNYASATLTPIGTHGSYSSTGTVHFGSDPAYPYSTGTTPPLQGFRLGTGDDAFHSLSSSPELHHHSRKSNSGMAANLRMAFGSGHSGSPPGTRRKMPSPAESMLGPPTAISGVTWGPITTFGSGSKEDVNSDLTETSSDFGEPSPIRITMMNQDKFDDEGNVHVPFLDPQKFRLYQSYRENYADLLFNWGLQTPRLEVLKYNGLKNAAFEALEEEPVGFSRKPTKVTEPSGQYFKGLELGGHCFKCGAMLISTKGARGECKPCKRRQVTMNCCVCDVIIKGLYVPCLQCGHVGHADCQEAWFSEDGVVECPTGCGCQCASFVEGGFRFTNLPTVKPLREDRVHVRRDIRYDNDYYDSYTF</sequence>
<dbReference type="PANTHER" id="PTHR46170:SF1">
    <property type="entry name" value="GATOR COMPLEX PROTEIN WDR59"/>
    <property type="match status" value="1"/>
</dbReference>
<dbReference type="SUPFAM" id="SSF50978">
    <property type="entry name" value="WD40 repeat-like"/>
    <property type="match status" value="1"/>
</dbReference>
<dbReference type="Pfam" id="PF00400">
    <property type="entry name" value="WD40"/>
    <property type="match status" value="2"/>
</dbReference>
<feature type="region of interest" description="Disordered" evidence="4">
    <location>
        <begin position="753"/>
        <end position="789"/>
    </location>
</feature>
<dbReference type="GO" id="GO:0035591">
    <property type="term" value="F:signaling adaptor activity"/>
    <property type="evidence" value="ECO:0007669"/>
    <property type="project" value="TreeGrafter"/>
</dbReference>
<feature type="region of interest" description="Disordered" evidence="4">
    <location>
        <begin position="640"/>
        <end position="668"/>
    </location>
</feature>
<dbReference type="InParanoid" id="A0A3N4KZL3"/>
<dbReference type="SMART" id="SM00320">
    <property type="entry name" value="WD40"/>
    <property type="match status" value="5"/>
</dbReference>
<dbReference type="Proteomes" id="UP000277580">
    <property type="component" value="Unassembled WGS sequence"/>
</dbReference>
<accession>A0A3N4KZL3</accession>
<keyword evidence="7" id="KW-1185">Reference proteome</keyword>
<dbReference type="InterPro" id="IPR036322">
    <property type="entry name" value="WD40_repeat_dom_sf"/>
</dbReference>
<dbReference type="CDD" id="cd16488">
    <property type="entry name" value="mRING-H2-C3H3C2_Mio-like"/>
    <property type="match status" value="1"/>
</dbReference>
<dbReference type="GO" id="GO:0035859">
    <property type="term" value="C:Seh1-associated complex"/>
    <property type="evidence" value="ECO:0007669"/>
    <property type="project" value="TreeGrafter"/>
</dbReference>
<dbReference type="Pfam" id="PF17120">
    <property type="entry name" value="zf-RING_16"/>
    <property type="match status" value="1"/>
</dbReference>
<feature type="region of interest" description="Disordered" evidence="4">
    <location>
        <begin position="802"/>
        <end position="824"/>
    </location>
</feature>
<dbReference type="PROSITE" id="PS50082">
    <property type="entry name" value="WD_REPEATS_2"/>
    <property type="match status" value="2"/>
</dbReference>
<dbReference type="STRING" id="1392247.A0A3N4KZL3"/>
<organism evidence="6 7">
    <name type="scientific">Morchella conica CCBAS932</name>
    <dbReference type="NCBI Taxonomy" id="1392247"/>
    <lineage>
        <taxon>Eukaryota</taxon>
        <taxon>Fungi</taxon>
        <taxon>Dikarya</taxon>
        <taxon>Ascomycota</taxon>
        <taxon>Pezizomycotina</taxon>
        <taxon>Pezizomycetes</taxon>
        <taxon>Pezizales</taxon>
        <taxon>Morchellaceae</taxon>
        <taxon>Morchella</taxon>
    </lineage>
</organism>
<keyword evidence="1 3" id="KW-0853">WD repeat</keyword>
<evidence type="ECO:0000256" key="4">
    <source>
        <dbReference type="SAM" id="MobiDB-lite"/>
    </source>
</evidence>
<dbReference type="GO" id="GO:0034198">
    <property type="term" value="P:cellular response to amino acid starvation"/>
    <property type="evidence" value="ECO:0007669"/>
    <property type="project" value="TreeGrafter"/>
</dbReference>
<feature type="region of interest" description="Disordered" evidence="4">
    <location>
        <begin position="1165"/>
        <end position="1187"/>
    </location>
</feature>
<name>A0A3N4KZL3_9PEZI</name>
<dbReference type="InterPro" id="IPR001680">
    <property type="entry name" value="WD40_rpt"/>
</dbReference>
<dbReference type="GO" id="GO:1904263">
    <property type="term" value="P:positive regulation of TORC1 signaling"/>
    <property type="evidence" value="ECO:0007669"/>
    <property type="project" value="TreeGrafter"/>
</dbReference>
<feature type="repeat" description="WD" evidence="3">
    <location>
        <begin position="204"/>
        <end position="237"/>
    </location>
</feature>
<evidence type="ECO:0000259" key="5">
    <source>
        <dbReference type="Pfam" id="PF17120"/>
    </source>
</evidence>
<dbReference type="Gene3D" id="2.130.10.10">
    <property type="entry name" value="YVTN repeat-like/Quinoprotein amine dehydrogenase"/>
    <property type="match status" value="1"/>
</dbReference>
<evidence type="ECO:0000256" key="2">
    <source>
        <dbReference type="ARBA" id="ARBA00022737"/>
    </source>
</evidence>
<evidence type="ECO:0000313" key="7">
    <source>
        <dbReference type="Proteomes" id="UP000277580"/>
    </source>
</evidence>
<evidence type="ECO:0000313" key="6">
    <source>
        <dbReference type="EMBL" id="RPB14712.1"/>
    </source>
</evidence>
<feature type="repeat" description="WD" evidence="3">
    <location>
        <begin position="117"/>
        <end position="159"/>
    </location>
</feature>
<evidence type="ECO:0000256" key="1">
    <source>
        <dbReference type="ARBA" id="ARBA00022574"/>
    </source>
</evidence>
<feature type="domain" description="WDR59/RTC1-like RING zinc finger" evidence="5">
    <location>
        <begin position="1308"/>
        <end position="1362"/>
    </location>
</feature>
<gene>
    <name evidence="6" type="ORF">P167DRAFT_40408</name>
</gene>
<keyword evidence="2" id="KW-0677">Repeat</keyword>
<dbReference type="FunCoup" id="A0A3N4KZL3">
    <property type="interactions" value="357"/>
</dbReference>
<feature type="region of interest" description="Disordered" evidence="4">
    <location>
        <begin position="1090"/>
        <end position="1150"/>
    </location>
</feature>
<feature type="compositionally biased region" description="Acidic residues" evidence="4">
    <location>
        <begin position="642"/>
        <end position="655"/>
    </location>
</feature>
<proteinExistence type="predicted"/>
<evidence type="ECO:0000256" key="3">
    <source>
        <dbReference type="PROSITE-ProRule" id="PRU00221"/>
    </source>
</evidence>
<protein>
    <recommendedName>
        <fullName evidence="5">WDR59/RTC1-like RING zinc finger domain-containing protein</fullName>
    </recommendedName>
</protein>
<dbReference type="OrthoDB" id="311712at2759"/>
<dbReference type="GO" id="GO:0005774">
    <property type="term" value="C:vacuolar membrane"/>
    <property type="evidence" value="ECO:0007669"/>
    <property type="project" value="TreeGrafter"/>
</dbReference>
<feature type="compositionally biased region" description="Low complexity" evidence="4">
    <location>
        <begin position="764"/>
        <end position="774"/>
    </location>
</feature>
<dbReference type="InterPro" id="IPR015943">
    <property type="entry name" value="WD40/YVTN_repeat-like_dom_sf"/>
</dbReference>
<dbReference type="EMBL" id="ML119116">
    <property type="protein sequence ID" value="RPB14712.1"/>
    <property type="molecule type" value="Genomic_DNA"/>
</dbReference>
<reference evidence="6 7" key="1">
    <citation type="journal article" date="2018" name="Nat. Ecol. Evol.">
        <title>Pezizomycetes genomes reveal the molecular basis of ectomycorrhizal truffle lifestyle.</title>
        <authorList>
            <person name="Murat C."/>
            <person name="Payen T."/>
            <person name="Noel B."/>
            <person name="Kuo A."/>
            <person name="Morin E."/>
            <person name="Chen J."/>
            <person name="Kohler A."/>
            <person name="Krizsan K."/>
            <person name="Balestrini R."/>
            <person name="Da Silva C."/>
            <person name="Montanini B."/>
            <person name="Hainaut M."/>
            <person name="Levati E."/>
            <person name="Barry K.W."/>
            <person name="Belfiori B."/>
            <person name="Cichocki N."/>
            <person name="Clum A."/>
            <person name="Dockter R.B."/>
            <person name="Fauchery L."/>
            <person name="Guy J."/>
            <person name="Iotti M."/>
            <person name="Le Tacon F."/>
            <person name="Lindquist E.A."/>
            <person name="Lipzen A."/>
            <person name="Malagnac F."/>
            <person name="Mello A."/>
            <person name="Molinier V."/>
            <person name="Miyauchi S."/>
            <person name="Poulain J."/>
            <person name="Riccioni C."/>
            <person name="Rubini A."/>
            <person name="Sitrit Y."/>
            <person name="Splivallo R."/>
            <person name="Traeger S."/>
            <person name="Wang M."/>
            <person name="Zifcakova L."/>
            <person name="Wipf D."/>
            <person name="Zambonelli A."/>
            <person name="Paolocci F."/>
            <person name="Nowrousian M."/>
            <person name="Ottonello S."/>
            <person name="Baldrian P."/>
            <person name="Spatafora J.W."/>
            <person name="Henrissat B."/>
            <person name="Nagy L.G."/>
            <person name="Aury J.M."/>
            <person name="Wincker P."/>
            <person name="Grigoriev I.V."/>
            <person name="Bonfante P."/>
            <person name="Martin F.M."/>
        </authorList>
    </citation>
    <scope>NUCLEOTIDE SEQUENCE [LARGE SCALE GENOMIC DNA]</scope>
    <source>
        <strain evidence="6 7">CCBAS932</strain>
    </source>
</reference>